<protein>
    <submittedName>
        <fullName evidence="2">Uncharacterized protein</fullName>
    </submittedName>
</protein>
<reference evidence="2 3" key="1">
    <citation type="journal article" date="2018" name="Nat. Ecol. Evol.">
        <title>Pezizomycetes genomes reveal the molecular basis of ectomycorrhizal truffle lifestyle.</title>
        <authorList>
            <person name="Murat C."/>
            <person name="Payen T."/>
            <person name="Noel B."/>
            <person name="Kuo A."/>
            <person name="Morin E."/>
            <person name="Chen J."/>
            <person name="Kohler A."/>
            <person name="Krizsan K."/>
            <person name="Balestrini R."/>
            <person name="Da Silva C."/>
            <person name="Montanini B."/>
            <person name="Hainaut M."/>
            <person name="Levati E."/>
            <person name="Barry K.W."/>
            <person name="Belfiori B."/>
            <person name="Cichocki N."/>
            <person name="Clum A."/>
            <person name="Dockter R.B."/>
            <person name="Fauchery L."/>
            <person name="Guy J."/>
            <person name="Iotti M."/>
            <person name="Le Tacon F."/>
            <person name="Lindquist E.A."/>
            <person name="Lipzen A."/>
            <person name="Malagnac F."/>
            <person name="Mello A."/>
            <person name="Molinier V."/>
            <person name="Miyauchi S."/>
            <person name="Poulain J."/>
            <person name="Riccioni C."/>
            <person name="Rubini A."/>
            <person name="Sitrit Y."/>
            <person name="Splivallo R."/>
            <person name="Traeger S."/>
            <person name="Wang M."/>
            <person name="Zifcakova L."/>
            <person name="Wipf D."/>
            <person name="Zambonelli A."/>
            <person name="Paolocci F."/>
            <person name="Nowrousian M."/>
            <person name="Ottonello S."/>
            <person name="Baldrian P."/>
            <person name="Spatafora J.W."/>
            <person name="Henrissat B."/>
            <person name="Nagy L.G."/>
            <person name="Aury J.M."/>
            <person name="Wincker P."/>
            <person name="Grigoriev I.V."/>
            <person name="Bonfante P."/>
            <person name="Martin F.M."/>
        </authorList>
    </citation>
    <scope>NUCLEOTIDE SEQUENCE [LARGE SCALE GENOMIC DNA]</scope>
    <source>
        <strain evidence="2 3">CCBAS932</strain>
    </source>
</reference>
<keyword evidence="1" id="KW-0472">Membrane</keyword>
<dbReference type="Proteomes" id="UP000277580">
    <property type="component" value="Unassembled WGS sequence"/>
</dbReference>
<keyword evidence="1" id="KW-1133">Transmembrane helix</keyword>
<name>A0A3N4KQK6_9PEZI</name>
<keyword evidence="3" id="KW-1185">Reference proteome</keyword>
<sequence>MESVTCFYFHLFRFFHSRLLVFVLMLCFESIVSLFRFLCIFVFSLFFYIFFFFCFFHLPKRARSRRLVSYTLVLRRLVNMNFSGQSCPPQPHLWSGCGGNNYKYNYCYISAFNALLYLCAYSAYISTFYMCLLYVLRSRM</sequence>
<feature type="transmembrane region" description="Helical" evidence="1">
    <location>
        <begin position="35"/>
        <end position="58"/>
    </location>
</feature>
<dbReference type="EMBL" id="ML119126">
    <property type="protein sequence ID" value="RPB12790.1"/>
    <property type="molecule type" value="Genomic_DNA"/>
</dbReference>
<feature type="transmembrane region" description="Helical" evidence="1">
    <location>
        <begin position="6"/>
        <end position="28"/>
    </location>
</feature>
<accession>A0A3N4KQK6</accession>
<proteinExistence type="predicted"/>
<organism evidence="2 3">
    <name type="scientific">Morchella conica CCBAS932</name>
    <dbReference type="NCBI Taxonomy" id="1392247"/>
    <lineage>
        <taxon>Eukaryota</taxon>
        <taxon>Fungi</taxon>
        <taxon>Dikarya</taxon>
        <taxon>Ascomycota</taxon>
        <taxon>Pezizomycotina</taxon>
        <taxon>Pezizomycetes</taxon>
        <taxon>Pezizales</taxon>
        <taxon>Morchellaceae</taxon>
        <taxon>Morchella</taxon>
    </lineage>
</organism>
<keyword evidence="1" id="KW-0812">Transmembrane</keyword>
<dbReference type="AlphaFoldDB" id="A0A3N4KQK6"/>
<evidence type="ECO:0000313" key="2">
    <source>
        <dbReference type="EMBL" id="RPB12790.1"/>
    </source>
</evidence>
<gene>
    <name evidence="2" type="ORF">P167DRAFT_144426</name>
</gene>
<feature type="transmembrane region" description="Helical" evidence="1">
    <location>
        <begin position="114"/>
        <end position="136"/>
    </location>
</feature>
<evidence type="ECO:0000256" key="1">
    <source>
        <dbReference type="SAM" id="Phobius"/>
    </source>
</evidence>
<evidence type="ECO:0000313" key="3">
    <source>
        <dbReference type="Proteomes" id="UP000277580"/>
    </source>
</evidence>
<dbReference type="InParanoid" id="A0A3N4KQK6"/>